<evidence type="ECO:0000313" key="8">
    <source>
        <dbReference type="RefSeq" id="XP_016990966.1"/>
    </source>
</evidence>
<dbReference type="OrthoDB" id="6283463at2759"/>
<protein>
    <submittedName>
        <fullName evidence="8">Protein lin-54 homolog isoform X1</fullName>
    </submittedName>
</protein>
<evidence type="ECO:0000256" key="4">
    <source>
        <dbReference type="SAM" id="MobiDB-lite"/>
    </source>
</evidence>
<sequence>MSNYRVEYLSDSLDDTEPLPELSFEDFLEPTSDKSSQHMEIDALDSDDDDIDGDELADPANDSLNTPQFKKNVVHILEDKRLPSPGVTVLKSHAIKVVTAGATSPVKPQIKDLKILNNLKAIPSNAVKIGSTTIANTSTTGSITKTLSNLTPIKTQDGRVIFVQKSVPGTQTKATVAGSPGGGIRRLVAPAGIQKAVLSKGMTLANTGLVKAAVPGKVVTTGTTGSSSSSSTTFTIKGITPLAGGSAKVASPVTSPTCSTSAQPSKIQVVRTADGKIIKINQTSSVLLNAKQTVVGTSAPRGTSAANAVKLSPSTSNVVVGKSVGQVVLKTTAPVKQAATTTVSVASTTTSATPGKMLVQSGGKQILVSSKNIIKLSPKAGATSTISNTTGGQAASPTSGLHAIQLPGKGGVQYVRVLTNNKSAAGSSATVTVPKTMQTQKITVVRSPAATSAATTPVTSTPIPAVAAATAAPKASPSLGNTNKIVMRTTGGSIVPLPSMQTLVSKRALGANTNTPKLASATNSSSSGSPSGSQESPRKNRLIDLNMHLASASSDASDSSDAGPEAKKPRYVITMQQGTQQGSQSAQKVIGRQTNMQRVVASNTSPNAPKKIYNIVKSTGTNNGVKYMICNSGVPQSSTSAMRRGYTGYVDNKLRRTLSISSQQHRFKQMNPQQQTKHMQLQAQAKQRIRQQQMQTVSIKVEPKLPTQPPIQKPTGPAKPLFDILKPPVPGAAPTVDALGGMTTRRKHCNCSKSQCLKLYCDCFANGEFCQDCTCKDCFNNLDYEVERERAIRSCLDRNPSAFKPKITAPNSGDMRLHNKGCNCKRSGCLKNYCECYEAKIPCTSICKCVGCRNMEDRPDVDMDSLDGLMGTKNTKKDKANDKHSHDNRANVYLTDDVIEATIMCMISRIVMHEKQNMPVEDTEREVMEELGESLNQIITFAKEKHDTSHLDESKAAS</sequence>
<comment type="subcellular location">
    <subcellularLocation>
        <location evidence="1">Nucleus</location>
    </subcellularLocation>
</comment>
<dbReference type="Proteomes" id="UP001652680">
    <property type="component" value="Unassembled WGS sequence"/>
</dbReference>
<reference evidence="6" key="3">
    <citation type="submission" date="2025-05" db="UniProtKB">
        <authorList>
            <consortium name="EnsemblMetazoa"/>
        </authorList>
    </citation>
    <scope>IDENTIFICATION</scope>
</reference>
<keyword evidence="3" id="KW-0539">Nucleus</keyword>
<reference evidence="8" key="2">
    <citation type="submission" date="2025-04" db="UniProtKB">
        <authorList>
            <consortium name="RefSeq"/>
        </authorList>
    </citation>
    <scope>IDENTIFICATION</scope>
</reference>
<dbReference type="SMART" id="SM01114">
    <property type="entry name" value="CXC"/>
    <property type="match status" value="2"/>
</dbReference>
<feature type="region of interest" description="Disordered" evidence="4">
    <location>
        <begin position="1"/>
        <end position="20"/>
    </location>
</feature>
<dbReference type="InterPro" id="IPR033467">
    <property type="entry name" value="Tesmin/TSO1-like_CXC"/>
</dbReference>
<dbReference type="InterPro" id="IPR028307">
    <property type="entry name" value="Lin-54_fam"/>
</dbReference>
<dbReference type="InterPro" id="IPR005172">
    <property type="entry name" value="CRC"/>
</dbReference>
<feature type="compositionally biased region" description="Acidic residues" evidence="4">
    <location>
        <begin position="42"/>
        <end position="57"/>
    </location>
</feature>
<name>A0A6P4G0K4_DRORH</name>
<dbReference type="RefSeq" id="XP_016990966.1">
    <property type="nucleotide sequence ID" value="XM_017135477.1"/>
</dbReference>
<proteinExistence type="inferred from homology"/>
<reference evidence="7" key="1">
    <citation type="journal article" date="2021" name="Elife">
        <title>Highly contiguous assemblies of 101 drosophilid genomes.</title>
        <authorList>
            <person name="Kim B.Y."/>
            <person name="Wang J.R."/>
            <person name="Miller D.E."/>
            <person name="Barmina O."/>
            <person name="Delaney E."/>
            <person name="Thompson A."/>
            <person name="Comeault A.A."/>
            <person name="Peede D."/>
            <person name="D'Agostino E.R."/>
            <person name="Pelaez J."/>
            <person name="Aguilar J.M."/>
            <person name="Haji D."/>
            <person name="Matsunaga T."/>
            <person name="Armstrong E.E."/>
            <person name="Zych M."/>
            <person name="Ogawa Y."/>
            <person name="Stamenkovic-Radak M."/>
            <person name="Jelic M."/>
            <person name="Veselinovic M.S."/>
            <person name="Tanaskovic M."/>
            <person name="Eric P."/>
            <person name="Gao J.J."/>
            <person name="Katoh T.K."/>
            <person name="Toda M.J."/>
            <person name="Watabe H."/>
            <person name="Watada M."/>
            <person name="Davis J.S."/>
            <person name="Moyle L.C."/>
            <person name="Manoli G."/>
            <person name="Bertolini E."/>
            <person name="Kostal V."/>
            <person name="Hawley R.S."/>
            <person name="Takahashi A."/>
            <person name="Jones C.D."/>
            <person name="Price D.K."/>
            <person name="Whiteman N."/>
            <person name="Kopp A."/>
            <person name="Matute D.R."/>
            <person name="Petrov D.A."/>
        </authorList>
    </citation>
    <scope>NUCLEOTIDE SEQUENCE [LARGE SCALE GENOMIC DNA]</scope>
</reference>
<dbReference type="Pfam" id="PF03638">
    <property type="entry name" value="TCR"/>
    <property type="match status" value="2"/>
</dbReference>
<comment type="similarity">
    <text evidence="2">Belongs to the lin-54 family.</text>
</comment>
<feature type="compositionally biased region" description="Low complexity" evidence="4">
    <location>
        <begin position="524"/>
        <end position="535"/>
    </location>
</feature>
<feature type="domain" description="CRC" evidence="5">
    <location>
        <begin position="745"/>
        <end position="857"/>
    </location>
</feature>
<evidence type="ECO:0000256" key="2">
    <source>
        <dbReference type="ARBA" id="ARBA00007267"/>
    </source>
</evidence>
<feature type="region of interest" description="Disordered" evidence="4">
    <location>
        <begin position="29"/>
        <end position="65"/>
    </location>
</feature>
<dbReference type="PANTHER" id="PTHR12446:SF34">
    <property type="entry name" value="PROTEIN LIN-54 HOMOLOG"/>
    <property type="match status" value="1"/>
</dbReference>
<dbReference type="GO" id="GO:0006355">
    <property type="term" value="P:regulation of DNA-templated transcription"/>
    <property type="evidence" value="ECO:0007669"/>
    <property type="project" value="TreeGrafter"/>
</dbReference>
<feature type="compositionally biased region" description="Basic and acidic residues" evidence="4">
    <location>
        <begin position="31"/>
        <end position="41"/>
    </location>
</feature>
<dbReference type="PANTHER" id="PTHR12446">
    <property type="entry name" value="TESMIN/TSO1-RELATED"/>
    <property type="match status" value="1"/>
</dbReference>
<evidence type="ECO:0000313" key="7">
    <source>
        <dbReference type="Proteomes" id="UP001652680"/>
    </source>
</evidence>
<dbReference type="AlphaFoldDB" id="A0A6P4G0K4"/>
<evidence type="ECO:0000259" key="5">
    <source>
        <dbReference type="PROSITE" id="PS51634"/>
    </source>
</evidence>
<evidence type="ECO:0000313" key="6">
    <source>
        <dbReference type="EnsemblMetazoa" id="XP_016990966.1"/>
    </source>
</evidence>
<feature type="region of interest" description="Disordered" evidence="4">
    <location>
        <begin position="514"/>
        <end position="538"/>
    </location>
</feature>
<evidence type="ECO:0000256" key="1">
    <source>
        <dbReference type="ARBA" id="ARBA00004123"/>
    </source>
</evidence>
<dbReference type="PROSITE" id="PS51634">
    <property type="entry name" value="CRC"/>
    <property type="match status" value="1"/>
</dbReference>
<dbReference type="GO" id="GO:0005634">
    <property type="term" value="C:nucleus"/>
    <property type="evidence" value="ECO:0007669"/>
    <property type="project" value="UniProtKB-SubCell"/>
</dbReference>
<evidence type="ECO:0000256" key="3">
    <source>
        <dbReference type="ARBA" id="ARBA00023242"/>
    </source>
</evidence>
<dbReference type="GeneID" id="108052929"/>
<accession>A0A6P4G0K4</accession>
<dbReference type="EnsemblMetazoa" id="XM_017135477.2">
    <property type="protein sequence ID" value="XP_016990966.1"/>
    <property type="gene ID" value="LOC108052929"/>
</dbReference>
<feature type="compositionally biased region" description="Polar residues" evidence="4">
    <location>
        <begin position="514"/>
        <end position="523"/>
    </location>
</feature>
<keyword evidence="7" id="KW-1185">Reference proteome</keyword>
<dbReference type="CTD" id="36499"/>
<organism evidence="8">
    <name type="scientific">Drosophila rhopaloa</name>
    <name type="common">Fruit fly</name>
    <dbReference type="NCBI Taxonomy" id="1041015"/>
    <lineage>
        <taxon>Eukaryota</taxon>
        <taxon>Metazoa</taxon>
        <taxon>Ecdysozoa</taxon>
        <taxon>Arthropoda</taxon>
        <taxon>Hexapoda</taxon>
        <taxon>Insecta</taxon>
        <taxon>Pterygota</taxon>
        <taxon>Neoptera</taxon>
        <taxon>Endopterygota</taxon>
        <taxon>Diptera</taxon>
        <taxon>Brachycera</taxon>
        <taxon>Muscomorpha</taxon>
        <taxon>Ephydroidea</taxon>
        <taxon>Drosophilidae</taxon>
        <taxon>Drosophila</taxon>
        <taxon>Sophophora</taxon>
    </lineage>
</organism>
<gene>
    <name evidence="8" type="primary">LOC108052929</name>
    <name evidence="6" type="synonym">108052929</name>
</gene>